<dbReference type="CDD" id="cd01110">
    <property type="entry name" value="HTH_SoxR"/>
    <property type="match status" value="1"/>
</dbReference>
<dbReference type="EMBL" id="JAAGOA010000023">
    <property type="protein sequence ID" value="NEE03533.1"/>
    <property type="molecule type" value="Genomic_DNA"/>
</dbReference>
<dbReference type="Gene3D" id="1.10.1660.10">
    <property type="match status" value="1"/>
</dbReference>
<dbReference type="AlphaFoldDB" id="A0A6L9SEI1"/>
<keyword evidence="2" id="KW-0408">Iron</keyword>
<keyword evidence="1" id="KW-0001">2Fe-2S</keyword>
<dbReference type="Proteomes" id="UP000475214">
    <property type="component" value="Unassembled WGS sequence"/>
</dbReference>
<feature type="domain" description="HTH merR-type" evidence="5">
    <location>
        <begin position="10"/>
        <end position="78"/>
    </location>
</feature>
<keyword evidence="1" id="KW-0479">Metal-binding</keyword>
<protein>
    <submittedName>
        <fullName evidence="6">Redox-sensitive transcriptional activator SoxR</fullName>
    </submittedName>
</protein>
<dbReference type="RefSeq" id="WP_163743272.1">
    <property type="nucleotide sequence ID" value="NZ_JAAGOA010000023.1"/>
</dbReference>
<keyword evidence="7" id="KW-1185">Reference proteome</keyword>
<dbReference type="SMART" id="SM00422">
    <property type="entry name" value="HTH_MERR"/>
    <property type="match status" value="1"/>
</dbReference>
<dbReference type="PANTHER" id="PTHR30204:SF0">
    <property type="entry name" value="REDOX-SENSITIVE TRANSCRIPTIONAL ACTIVATOR SOXR"/>
    <property type="match status" value="1"/>
</dbReference>
<dbReference type="PRINTS" id="PR00040">
    <property type="entry name" value="HTHMERR"/>
</dbReference>
<gene>
    <name evidence="6" type="primary">soxR</name>
    <name evidence="6" type="ORF">G1H10_25535</name>
</gene>
<reference evidence="6 7" key="1">
    <citation type="submission" date="2020-02" db="EMBL/GenBank/DDBJ databases">
        <authorList>
            <person name="Li X.-J."/>
            <person name="Han X.-M."/>
        </authorList>
    </citation>
    <scope>NUCLEOTIDE SEQUENCE [LARGE SCALE GENOMIC DNA]</scope>
    <source>
        <strain evidence="6 7">CCTCC AB 2017055</strain>
    </source>
</reference>
<proteinExistence type="predicted"/>
<dbReference type="GO" id="GO:0003700">
    <property type="term" value="F:DNA-binding transcription factor activity"/>
    <property type="evidence" value="ECO:0007669"/>
    <property type="project" value="InterPro"/>
</dbReference>
<dbReference type="GO" id="GO:0051537">
    <property type="term" value="F:2 iron, 2 sulfur cluster binding"/>
    <property type="evidence" value="ECO:0007669"/>
    <property type="project" value="UniProtKB-KW"/>
</dbReference>
<dbReference type="Pfam" id="PF13411">
    <property type="entry name" value="MerR_1"/>
    <property type="match status" value="1"/>
</dbReference>
<comment type="caution">
    <text evidence="6">The sequence shown here is derived from an EMBL/GenBank/DDBJ whole genome shotgun (WGS) entry which is preliminary data.</text>
</comment>
<name>A0A6L9SEI1_9ACTN</name>
<dbReference type="InterPro" id="IPR047057">
    <property type="entry name" value="MerR_fam"/>
</dbReference>
<dbReference type="NCBIfam" id="TIGR01950">
    <property type="entry name" value="SoxR"/>
    <property type="match status" value="1"/>
</dbReference>
<keyword evidence="3" id="KW-0411">Iron-sulfur</keyword>
<dbReference type="PANTHER" id="PTHR30204">
    <property type="entry name" value="REDOX-CYCLING DRUG-SENSING TRANSCRIPTIONAL ACTIVATOR SOXR"/>
    <property type="match status" value="1"/>
</dbReference>
<dbReference type="SUPFAM" id="SSF46955">
    <property type="entry name" value="Putative DNA-binding domain"/>
    <property type="match status" value="1"/>
</dbReference>
<sequence>MASLAPDADVLTIGELSERSGVPASALRFYERQGLLRSHRTSGNQRRYPRATLRQVAFIRASQSVGIPLSDIGAVLGFLPDDAEPTQEFWERASACWKDMLNTRIKRLERMRDLFTDCIGCGCLSFDQCALINPGDKLGRHGPGPRRLVNDYAPIADDAG</sequence>
<keyword evidence="4" id="KW-0238">DNA-binding</keyword>
<dbReference type="InterPro" id="IPR010211">
    <property type="entry name" value="Redox-sen_tscrpt-act_SoxR"/>
</dbReference>
<evidence type="ECO:0000313" key="6">
    <source>
        <dbReference type="EMBL" id="NEE03533.1"/>
    </source>
</evidence>
<evidence type="ECO:0000259" key="5">
    <source>
        <dbReference type="PROSITE" id="PS50937"/>
    </source>
</evidence>
<dbReference type="GO" id="GO:0003677">
    <property type="term" value="F:DNA binding"/>
    <property type="evidence" value="ECO:0007669"/>
    <property type="project" value="UniProtKB-KW"/>
</dbReference>
<organism evidence="6 7">
    <name type="scientific">Phytoactinopolyspora halotolerans</name>
    <dbReference type="NCBI Taxonomy" id="1981512"/>
    <lineage>
        <taxon>Bacteria</taxon>
        <taxon>Bacillati</taxon>
        <taxon>Actinomycetota</taxon>
        <taxon>Actinomycetes</taxon>
        <taxon>Jiangellales</taxon>
        <taxon>Jiangellaceae</taxon>
        <taxon>Phytoactinopolyspora</taxon>
    </lineage>
</organism>
<evidence type="ECO:0000256" key="3">
    <source>
        <dbReference type="ARBA" id="ARBA00023014"/>
    </source>
</evidence>
<evidence type="ECO:0000313" key="7">
    <source>
        <dbReference type="Proteomes" id="UP000475214"/>
    </source>
</evidence>
<evidence type="ECO:0000256" key="4">
    <source>
        <dbReference type="ARBA" id="ARBA00023125"/>
    </source>
</evidence>
<dbReference type="InterPro" id="IPR000551">
    <property type="entry name" value="MerR-type_HTH_dom"/>
</dbReference>
<dbReference type="PROSITE" id="PS50937">
    <property type="entry name" value="HTH_MERR_2"/>
    <property type="match status" value="1"/>
</dbReference>
<evidence type="ECO:0000256" key="2">
    <source>
        <dbReference type="ARBA" id="ARBA00023004"/>
    </source>
</evidence>
<accession>A0A6L9SEI1</accession>
<evidence type="ECO:0000256" key="1">
    <source>
        <dbReference type="ARBA" id="ARBA00022714"/>
    </source>
</evidence>
<dbReference type="InterPro" id="IPR009061">
    <property type="entry name" value="DNA-bd_dom_put_sf"/>
</dbReference>
<dbReference type="GO" id="GO:0006979">
    <property type="term" value="P:response to oxidative stress"/>
    <property type="evidence" value="ECO:0007669"/>
    <property type="project" value="InterPro"/>
</dbReference>